<organism evidence="2 3">
    <name type="scientific">Aduncisulcus paluster</name>
    <dbReference type="NCBI Taxonomy" id="2918883"/>
    <lineage>
        <taxon>Eukaryota</taxon>
        <taxon>Metamonada</taxon>
        <taxon>Carpediemonas-like organisms</taxon>
        <taxon>Aduncisulcus</taxon>
    </lineage>
</organism>
<proteinExistence type="predicted"/>
<evidence type="ECO:0000313" key="3">
    <source>
        <dbReference type="Proteomes" id="UP001057375"/>
    </source>
</evidence>
<gene>
    <name evidence="2" type="ORF">ADUPG1_002736</name>
</gene>
<feature type="region of interest" description="Disordered" evidence="1">
    <location>
        <begin position="1"/>
        <end position="37"/>
    </location>
</feature>
<feature type="non-terminal residue" evidence="2">
    <location>
        <position position="117"/>
    </location>
</feature>
<protein>
    <submittedName>
        <fullName evidence="2">Uncharacterized protein</fullName>
    </submittedName>
</protein>
<feature type="non-terminal residue" evidence="2">
    <location>
        <position position="1"/>
    </location>
</feature>
<sequence length="117" mass="13149">AKDGWKGSRRSLAQGESPSHEMPELPSEKTPPIQDSKPDISIHVRFFVDGCVISTLPNVLLPYEDRDCAQEMEALSMVEIPPIICVDEKKDFLREEKRVVPVNSPCTNSQGNEEVER</sequence>
<dbReference type="Proteomes" id="UP001057375">
    <property type="component" value="Unassembled WGS sequence"/>
</dbReference>
<evidence type="ECO:0000313" key="2">
    <source>
        <dbReference type="EMBL" id="GKT34075.1"/>
    </source>
</evidence>
<accession>A0ABQ5KSV1</accession>
<feature type="compositionally biased region" description="Basic and acidic residues" evidence="1">
    <location>
        <begin position="18"/>
        <end position="27"/>
    </location>
</feature>
<dbReference type="EMBL" id="BQXS01003346">
    <property type="protein sequence ID" value="GKT34075.1"/>
    <property type="molecule type" value="Genomic_DNA"/>
</dbReference>
<name>A0ABQ5KSV1_9EUKA</name>
<evidence type="ECO:0000256" key="1">
    <source>
        <dbReference type="SAM" id="MobiDB-lite"/>
    </source>
</evidence>
<keyword evidence="3" id="KW-1185">Reference proteome</keyword>
<comment type="caution">
    <text evidence="2">The sequence shown here is derived from an EMBL/GenBank/DDBJ whole genome shotgun (WGS) entry which is preliminary data.</text>
</comment>
<reference evidence="2" key="1">
    <citation type="submission" date="2022-03" db="EMBL/GenBank/DDBJ databases">
        <title>Draft genome sequence of Aduncisulcus paluster, a free-living microaerophilic Fornicata.</title>
        <authorList>
            <person name="Yuyama I."/>
            <person name="Kume K."/>
            <person name="Tamura T."/>
            <person name="Inagaki Y."/>
            <person name="Hashimoto T."/>
        </authorList>
    </citation>
    <scope>NUCLEOTIDE SEQUENCE</scope>
    <source>
        <strain evidence="2">NY0171</strain>
    </source>
</reference>